<protein>
    <submittedName>
        <fullName evidence="1">Uncharacterized protein</fullName>
    </submittedName>
</protein>
<dbReference type="Proteomes" id="UP000095200">
    <property type="component" value="Unassembled WGS sequence"/>
</dbReference>
<dbReference type="RefSeq" id="WP_069857432.1">
    <property type="nucleotide sequence ID" value="NZ_BDFE01000008.1"/>
</dbReference>
<gene>
    <name evidence="1" type="ORF">DPF_0631</name>
</gene>
<comment type="caution">
    <text evidence="1">The sequence shown here is derived from an EMBL/GenBank/DDBJ whole genome shotgun (WGS) entry which is preliminary data.</text>
</comment>
<proteinExistence type="predicted"/>
<organism evidence="1 2">
    <name type="scientific">Desulfoplanes formicivorans</name>
    <dbReference type="NCBI Taxonomy" id="1592317"/>
    <lineage>
        <taxon>Bacteria</taxon>
        <taxon>Pseudomonadati</taxon>
        <taxon>Thermodesulfobacteriota</taxon>
        <taxon>Desulfovibrionia</taxon>
        <taxon>Desulfovibrionales</taxon>
        <taxon>Desulfoplanaceae</taxon>
        <taxon>Desulfoplanes</taxon>
    </lineage>
</organism>
<name>A0A194ACU7_9BACT</name>
<sequence length="85" mass="10129">MKDDKGLYYYPDPMNKQERMYVRENDGVIEFRLWSSRSPEVWERHGWLDMSIIQRAAEIQKQRGGKAPLAIYDMDSATFLLKNDK</sequence>
<evidence type="ECO:0000313" key="2">
    <source>
        <dbReference type="Proteomes" id="UP000095200"/>
    </source>
</evidence>
<accession>A0A194ACU7</accession>
<dbReference type="STRING" id="1592317.DPF_0631"/>
<dbReference type="OrthoDB" id="5420779at2"/>
<keyword evidence="2" id="KW-1185">Reference proteome</keyword>
<evidence type="ECO:0000313" key="1">
    <source>
        <dbReference type="EMBL" id="GAU07932.1"/>
    </source>
</evidence>
<reference evidence="2" key="1">
    <citation type="submission" date="2016-06" db="EMBL/GenBank/DDBJ databases">
        <title>Draft genome sequence of Desulfoplanes formicivorans strain Pf12B.</title>
        <authorList>
            <person name="Watanabe M."/>
            <person name="Kojima H."/>
            <person name="Fukui M."/>
        </authorList>
    </citation>
    <scope>NUCLEOTIDE SEQUENCE [LARGE SCALE GENOMIC DNA]</scope>
    <source>
        <strain evidence="2">Pf12B</strain>
    </source>
</reference>
<dbReference type="AlphaFoldDB" id="A0A194ACU7"/>
<dbReference type="EMBL" id="BDFE01000008">
    <property type="protein sequence ID" value="GAU07932.1"/>
    <property type="molecule type" value="Genomic_DNA"/>
</dbReference>